<name>A0AC34GUN9_9BILA</name>
<dbReference type="WBParaSite" id="ES5_v2.g8565.t1">
    <property type="protein sequence ID" value="ES5_v2.g8565.t1"/>
    <property type="gene ID" value="ES5_v2.g8565"/>
</dbReference>
<organism evidence="1 2">
    <name type="scientific">Panagrolaimus sp. ES5</name>
    <dbReference type="NCBI Taxonomy" id="591445"/>
    <lineage>
        <taxon>Eukaryota</taxon>
        <taxon>Metazoa</taxon>
        <taxon>Ecdysozoa</taxon>
        <taxon>Nematoda</taxon>
        <taxon>Chromadorea</taxon>
        <taxon>Rhabditida</taxon>
        <taxon>Tylenchina</taxon>
        <taxon>Panagrolaimomorpha</taxon>
        <taxon>Panagrolaimoidea</taxon>
        <taxon>Panagrolaimidae</taxon>
        <taxon>Panagrolaimus</taxon>
    </lineage>
</organism>
<evidence type="ECO:0000313" key="2">
    <source>
        <dbReference type="WBParaSite" id="ES5_v2.g8565.t1"/>
    </source>
</evidence>
<protein>
    <submittedName>
        <fullName evidence="2">Gustatory receptor</fullName>
    </submittedName>
</protein>
<accession>A0AC34GUN9</accession>
<evidence type="ECO:0000313" key="1">
    <source>
        <dbReference type="Proteomes" id="UP000887579"/>
    </source>
</evidence>
<sequence>MCANRLVQAALKHEREQTYGKFLRCYCFWIAYGYSLFTYFVTFLYFWFPTFIKVIPHSRTTETIYAILALLALTSSLALLLRILRNSPFGIYIIIMSKMIKHFIKVAFIWVLLLLCFAFCFQILTEGKHPSITHSPNATSQAFLSEAVAKFFHVGNHISDYETFERKFYKAFQLVTIIILITLAISKDFRGKAEQEILRIKTNFCIEALHLSLKMDVVDDKIPFYRSQVNNVLVIDKYNEKSYSTYINLSKLKVLKAITQKGPVKKRVRFPSIEDIPPSDFLSSADKIDFSPNQDIQFIQELENMKDNESIITKFKRWQYGVEKDGTIALCNQSNKLLADHLYFLACLRLRYKVKYIR</sequence>
<reference evidence="2" key="1">
    <citation type="submission" date="2022-11" db="UniProtKB">
        <authorList>
            <consortium name="WormBaseParasite"/>
        </authorList>
    </citation>
    <scope>IDENTIFICATION</scope>
</reference>
<proteinExistence type="predicted"/>
<dbReference type="Proteomes" id="UP000887579">
    <property type="component" value="Unplaced"/>
</dbReference>